<name>A0ABR3XUE4_9PEZI</name>
<dbReference type="Proteomes" id="UP001586593">
    <property type="component" value="Unassembled WGS sequence"/>
</dbReference>
<sequence length="72" mass="8764">MRNQLKTNKGLLRRWNQYTRRIVQERLPVSLDRLQTTEDSFGFESHQYSLSSRTREYQPDLNLLYTWLSDVN</sequence>
<protein>
    <submittedName>
        <fullName evidence="1">Uncharacterized protein</fullName>
    </submittedName>
</protein>
<accession>A0ABR3XUE4</accession>
<organism evidence="1 2">
    <name type="scientific">Phialemonium thermophilum</name>
    <dbReference type="NCBI Taxonomy" id="223376"/>
    <lineage>
        <taxon>Eukaryota</taxon>
        <taxon>Fungi</taxon>
        <taxon>Dikarya</taxon>
        <taxon>Ascomycota</taxon>
        <taxon>Pezizomycotina</taxon>
        <taxon>Sordariomycetes</taxon>
        <taxon>Sordariomycetidae</taxon>
        <taxon>Cephalothecales</taxon>
        <taxon>Cephalothecaceae</taxon>
        <taxon>Phialemonium</taxon>
    </lineage>
</organism>
<dbReference type="EMBL" id="JAZHXJ010000043">
    <property type="protein sequence ID" value="KAL1879359.1"/>
    <property type="molecule type" value="Genomic_DNA"/>
</dbReference>
<comment type="caution">
    <text evidence="1">The sequence shown here is derived from an EMBL/GenBank/DDBJ whole genome shotgun (WGS) entry which is preliminary data.</text>
</comment>
<evidence type="ECO:0000313" key="2">
    <source>
        <dbReference type="Proteomes" id="UP001586593"/>
    </source>
</evidence>
<gene>
    <name evidence="1" type="ORF">VTK73DRAFT_7090</name>
</gene>
<keyword evidence="2" id="KW-1185">Reference proteome</keyword>
<reference evidence="1 2" key="1">
    <citation type="journal article" date="2024" name="Commun. Biol.">
        <title>Comparative genomic analysis of thermophilic fungi reveals convergent evolutionary adaptations and gene losses.</title>
        <authorList>
            <person name="Steindorff A.S."/>
            <person name="Aguilar-Pontes M.V."/>
            <person name="Robinson A.J."/>
            <person name="Andreopoulos B."/>
            <person name="LaButti K."/>
            <person name="Kuo A."/>
            <person name="Mondo S."/>
            <person name="Riley R."/>
            <person name="Otillar R."/>
            <person name="Haridas S."/>
            <person name="Lipzen A."/>
            <person name="Grimwood J."/>
            <person name="Schmutz J."/>
            <person name="Clum A."/>
            <person name="Reid I.D."/>
            <person name="Moisan M.C."/>
            <person name="Butler G."/>
            <person name="Nguyen T.T.M."/>
            <person name="Dewar K."/>
            <person name="Conant G."/>
            <person name="Drula E."/>
            <person name="Henrissat B."/>
            <person name="Hansel C."/>
            <person name="Singer S."/>
            <person name="Hutchinson M.I."/>
            <person name="de Vries R.P."/>
            <person name="Natvig D.O."/>
            <person name="Powell A.J."/>
            <person name="Tsang A."/>
            <person name="Grigoriev I.V."/>
        </authorList>
    </citation>
    <scope>NUCLEOTIDE SEQUENCE [LARGE SCALE GENOMIC DNA]</scope>
    <source>
        <strain evidence="1 2">ATCC 24622</strain>
    </source>
</reference>
<evidence type="ECO:0000313" key="1">
    <source>
        <dbReference type="EMBL" id="KAL1879359.1"/>
    </source>
</evidence>
<proteinExistence type="predicted"/>